<dbReference type="Pfam" id="PF03466">
    <property type="entry name" value="LysR_substrate"/>
    <property type="match status" value="1"/>
</dbReference>
<keyword evidence="3" id="KW-0238">DNA-binding</keyword>
<proteinExistence type="inferred from homology"/>
<evidence type="ECO:0000256" key="3">
    <source>
        <dbReference type="ARBA" id="ARBA00023125"/>
    </source>
</evidence>
<dbReference type="PRINTS" id="PR00039">
    <property type="entry name" value="HTHLYSR"/>
</dbReference>
<keyword evidence="7" id="KW-1185">Reference proteome</keyword>
<dbReference type="GO" id="GO:0003700">
    <property type="term" value="F:DNA-binding transcription factor activity"/>
    <property type="evidence" value="ECO:0007669"/>
    <property type="project" value="InterPro"/>
</dbReference>
<dbReference type="FunFam" id="1.10.10.10:FF:000001">
    <property type="entry name" value="LysR family transcriptional regulator"/>
    <property type="match status" value="1"/>
</dbReference>
<protein>
    <submittedName>
        <fullName evidence="6">HTH-type transcriptional regulator GltC</fullName>
    </submittedName>
</protein>
<dbReference type="InterPro" id="IPR036388">
    <property type="entry name" value="WH-like_DNA-bd_sf"/>
</dbReference>
<evidence type="ECO:0000256" key="4">
    <source>
        <dbReference type="ARBA" id="ARBA00023163"/>
    </source>
</evidence>
<dbReference type="OrthoDB" id="8479357at2"/>
<keyword evidence="4" id="KW-0804">Transcription</keyword>
<dbReference type="RefSeq" id="WP_153342410.1">
    <property type="nucleotide sequence ID" value="NZ_WEGI01000006.1"/>
</dbReference>
<keyword evidence="2" id="KW-0805">Transcription regulation</keyword>
<evidence type="ECO:0000256" key="1">
    <source>
        <dbReference type="ARBA" id="ARBA00009437"/>
    </source>
</evidence>
<dbReference type="GO" id="GO:0005829">
    <property type="term" value="C:cytosol"/>
    <property type="evidence" value="ECO:0007669"/>
    <property type="project" value="TreeGrafter"/>
</dbReference>
<evidence type="ECO:0000313" key="6">
    <source>
        <dbReference type="EMBL" id="MQY27346.1"/>
    </source>
</evidence>
<dbReference type="SUPFAM" id="SSF53850">
    <property type="entry name" value="Periplasmic binding protein-like II"/>
    <property type="match status" value="1"/>
</dbReference>
<dbReference type="GO" id="GO:0003677">
    <property type="term" value="F:DNA binding"/>
    <property type="evidence" value="ECO:0007669"/>
    <property type="project" value="UniProtKB-KW"/>
</dbReference>
<dbReference type="Proteomes" id="UP000431401">
    <property type="component" value="Unassembled WGS sequence"/>
</dbReference>
<evidence type="ECO:0000259" key="5">
    <source>
        <dbReference type="PROSITE" id="PS50931"/>
    </source>
</evidence>
<gene>
    <name evidence="6" type="primary">gltC_3</name>
    <name evidence="6" type="ORF">NRB56_29290</name>
</gene>
<dbReference type="SUPFAM" id="SSF46785">
    <property type="entry name" value="Winged helix' DNA-binding domain"/>
    <property type="match status" value="1"/>
</dbReference>
<dbReference type="PANTHER" id="PTHR30419">
    <property type="entry name" value="HTH-TYPE TRANSCRIPTIONAL REGULATOR YBHD"/>
    <property type="match status" value="1"/>
</dbReference>
<feature type="domain" description="HTH lysR-type" evidence="5">
    <location>
        <begin position="1"/>
        <end position="58"/>
    </location>
</feature>
<dbReference type="PROSITE" id="PS50931">
    <property type="entry name" value="HTH_LYSR"/>
    <property type="match status" value="1"/>
</dbReference>
<dbReference type="EMBL" id="WEGI01000006">
    <property type="protein sequence ID" value="MQY27346.1"/>
    <property type="molecule type" value="Genomic_DNA"/>
</dbReference>
<name>A0A7K0DNM2_9NOCA</name>
<dbReference type="AlphaFoldDB" id="A0A7K0DNM2"/>
<reference evidence="6 7" key="1">
    <citation type="submission" date="2019-10" db="EMBL/GenBank/DDBJ databases">
        <title>Nocardia macrotermitis sp. nov. and Nocardia aurantia sp. nov., isolated from the gut of fungus growing-termite Macrotermes natalensis.</title>
        <authorList>
            <person name="Benndorf R."/>
            <person name="Schwitalla J."/>
            <person name="Martin K."/>
            <person name="De Beer W."/>
            <person name="Kaster A.-K."/>
            <person name="Vollmers J."/>
            <person name="Poulsen M."/>
            <person name="Beemelmanns C."/>
        </authorList>
    </citation>
    <scope>NUCLEOTIDE SEQUENCE [LARGE SCALE GENOMIC DNA]</scope>
    <source>
        <strain evidence="6 7">RB56</strain>
    </source>
</reference>
<comment type="caution">
    <text evidence="6">The sequence shown here is derived from an EMBL/GenBank/DDBJ whole genome shotgun (WGS) entry which is preliminary data.</text>
</comment>
<dbReference type="InterPro" id="IPR005119">
    <property type="entry name" value="LysR_subst-bd"/>
</dbReference>
<comment type="similarity">
    <text evidence="1">Belongs to the LysR transcriptional regulatory family.</text>
</comment>
<dbReference type="Pfam" id="PF00126">
    <property type="entry name" value="HTH_1"/>
    <property type="match status" value="1"/>
</dbReference>
<evidence type="ECO:0000313" key="7">
    <source>
        <dbReference type="Proteomes" id="UP000431401"/>
    </source>
</evidence>
<evidence type="ECO:0000256" key="2">
    <source>
        <dbReference type="ARBA" id="ARBA00023015"/>
    </source>
</evidence>
<dbReference type="Gene3D" id="1.10.10.10">
    <property type="entry name" value="Winged helix-like DNA-binding domain superfamily/Winged helix DNA-binding domain"/>
    <property type="match status" value="1"/>
</dbReference>
<dbReference type="PANTHER" id="PTHR30419:SF8">
    <property type="entry name" value="NITROGEN ASSIMILATION TRANSCRIPTIONAL ACTIVATOR-RELATED"/>
    <property type="match status" value="1"/>
</dbReference>
<accession>A0A7K0DNM2</accession>
<dbReference type="InterPro" id="IPR050950">
    <property type="entry name" value="HTH-type_LysR_regulators"/>
</dbReference>
<dbReference type="Gene3D" id="3.40.190.10">
    <property type="entry name" value="Periplasmic binding protein-like II"/>
    <property type="match status" value="2"/>
</dbReference>
<organism evidence="6 7">
    <name type="scientific">Nocardia aurantia</name>
    <dbReference type="NCBI Taxonomy" id="2585199"/>
    <lineage>
        <taxon>Bacteria</taxon>
        <taxon>Bacillati</taxon>
        <taxon>Actinomycetota</taxon>
        <taxon>Actinomycetes</taxon>
        <taxon>Mycobacteriales</taxon>
        <taxon>Nocardiaceae</taxon>
        <taxon>Nocardia</taxon>
    </lineage>
</organism>
<dbReference type="InterPro" id="IPR000847">
    <property type="entry name" value="LysR_HTH_N"/>
</dbReference>
<dbReference type="InterPro" id="IPR036390">
    <property type="entry name" value="WH_DNA-bd_sf"/>
</dbReference>
<sequence length="314" mass="33254">MDTKQLTAFLAVAEAGSVTRAAESLHLTQSSVTRQIQALEQELGVALFDRTSGGMVLTQAGAIMVDRSRRALDELGRARLEITPLPGKPTEIVTVGLLDSVAEVVGVTVITALHRHGPAVDLRMITGDARWLHRNAESGHLDVCLTTEMSGSAALRVDPLVSEPLWAVAPAHAGLLPRSPVSLREVAGNPLVLLPRGTALRSSLDRAGLAGSRPRIVAATSSNHVLRQLVTAGVGWTILPLIAVADDLATGRLSAAPLRDPAITRRLVLMTSPTGENRPAAHHVAQLLTRAVHSAVRDGRWPSAYSLGEDVLRV</sequence>